<dbReference type="Gene3D" id="4.10.280.10">
    <property type="entry name" value="Helix-loop-helix DNA-binding domain"/>
    <property type="match status" value="1"/>
</dbReference>
<evidence type="ECO:0000313" key="9">
    <source>
        <dbReference type="Proteomes" id="UP001141806"/>
    </source>
</evidence>
<proteinExistence type="predicted"/>
<dbReference type="AlphaFoldDB" id="A0A9Q0GVH4"/>
<dbReference type="SMART" id="SM00353">
    <property type="entry name" value="HLH"/>
    <property type="match status" value="1"/>
</dbReference>
<dbReference type="PROSITE" id="PS50888">
    <property type="entry name" value="BHLH"/>
    <property type="match status" value="1"/>
</dbReference>
<evidence type="ECO:0000256" key="3">
    <source>
        <dbReference type="ARBA" id="ARBA00023125"/>
    </source>
</evidence>
<dbReference type="CDD" id="cd18914">
    <property type="entry name" value="bHLH_AtORG2_like"/>
    <property type="match status" value="1"/>
</dbReference>
<dbReference type="GO" id="GO:0046983">
    <property type="term" value="F:protein dimerization activity"/>
    <property type="evidence" value="ECO:0007669"/>
    <property type="project" value="InterPro"/>
</dbReference>
<comment type="subunit">
    <text evidence="1">Homodimer.</text>
</comment>
<keyword evidence="6" id="KW-0175">Coiled coil</keyword>
<keyword evidence="4" id="KW-0804">Transcription</keyword>
<dbReference type="InterPro" id="IPR036638">
    <property type="entry name" value="HLH_DNA-bd_sf"/>
</dbReference>
<dbReference type="SUPFAM" id="SSF47459">
    <property type="entry name" value="HLH, helix-loop-helix DNA-binding domain"/>
    <property type="match status" value="1"/>
</dbReference>
<dbReference type="Proteomes" id="UP001141806">
    <property type="component" value="Unassembled WGS sequence"/>
</dbReference>
<feature type="coiled-coil region" evidence="6">
    <location>
        <begin position="99"/>
        <end position="126"/>
    </location>
</feature>
<keyword evidence="3" id="KW-0238">DNA-binding</keyword>
<dbReference type="Pfam" id="PF00010">
    <property type="entry name" value="HLH"/>
    <property type="match status" value="1"/>
</dbReference>
<keyword evidence="2" id="KW-0805">Transcription regulation</keyword>
<evidence type="ECO:0000256" key="5">
    <source>
        <dbReference type="ARBA" id="ARBA00023242"/>
    </source>
</evidence>
<organism evidence="8 9">
    <name type="scientific">Protea cynaroides</name>
    <dbReference type="NCBI Taxonomy" id="273540"/>
    <lineage>
        <taxon>Eukaryota</taxon>
        <taxon>Viridiplantae</taxon>
        <taxon>Streptophyta</taxon>
        <taxon>Embryophyta</taxon>
        <taxon>Tracheophyta</taxon>
        <taxon>Spermatophyta</taxon>
        <taxon>Magnoliopsida</taxon>
        <taxon>Proteales</taxon>
        <taxon>Proteaceae</taxon>
        <taxon>Protea</taxon>
    </lineage>
</organism>
<evidence type="ECO:0000256" key="6">
    <source>
        <dbReference type="SAM" id="Coils"/>
    </source>
</evidence>
<evidence type="ECO:0000256" key="4">
    <source>
        <dbReference type="ARBA" id="ARBA00023163"/>
    </source>
</evidence>
<evidence type="ECO:0000259" key="7">
    <source>
        <dbReference type="PROSITE" id="PS50888"/>
    </source>
</evidence>
<dbReference type="InterPro" id="IPR011598">
    <property type="entry name" value="bHLH_dom"/>
</dbReference>
<sequence length="230" mass="25815">MDFIPPGDPFFPLQQSNELFFQSRSPAGQQYTDPQQDTLCIMAVLDCDDETCNENKKKKVTHREVERQRRQEMAGLYASLRTLLPIEYLKGKRSISDRMNEAANYIKDLRNGIQELHNKRDELRKMPNSRNCLPDNVIVRPCGGGVEVVINSGLRNGEFPLSMVIKELVDLGFIVVGCVSTAVNQRSLHTVQSEVSDLTTVDLSGLQLKLSNLIASSSSSLDNFSYTTMI</sequence>
<dbReference type="GO" id="GO:0090575">
    <property type="term" value="C:RNA polymerase II transcription regulator complex"/>
    <property type="evidence" value="ECO:0007669"/>
    <property type="project" value="TreeGrafter"/>
</dbReference>
<feature type="domain" description="BHLH" evidence="7">
    <location>
        <begin position="57"/>
        <end position="109"/>
    </location>
</feature>
<dbReference type="OrthoDB" id="1935281at2759"/>
<evidence type="ECO:0000256" key="1">
    <source>
        <dbReference type="ARBA" id="ARBA00011738"/>
    </source>
</evidence>
<dbReference type="PANTHER" id="PTHR13935">
    <property type="entry name" value="ACHAETE-SCUTE TRANSCRIPTION FACTOR-RELATED"/>
    <property type="match status" value="1"/>
</dbReference>
<protein>
    <recommendedName>
        <fullName evidence="7">BHLH domain-containing protein</fullName>
    </recommendedName>
</protein>
<reference evidence="8" key="1">
    <citation type="journal article" date="2023" name="Plant J.">
        <title>The genome of the king protea, Protea cynaroides.</title>
        <authorList>
            <person name="Chang J."/>
            <person name="Duong T.A."/>
            <person name="Schoeman C."/>
            <person name="Ma X."/>
            <person name="Roodt D."/>
            <person name="Barker N."/>
            <person name="Li Z."/>
            <person name="Van de Peer Y."/>
            <person name="Mizrachi E."/>
        </authorList>
    </citation>
    <scope>NUCLEOTIDE SEQUENCE</scope>
    <source>
        <tissue evidence="8">Young leaves</tissue>
    </source>
</reference>
<evidence type="ECO:0000313" key="8">
    <source>
        <dbReference type="EMBL" id="KAJ4954937.1"/>
    </source>
</evidence>
<evidence type="ECO:0000256" key="2">
    <source>
        <dbReference type="ARBA" id="ARBA00023015"/>
    </source>
</evidence>
<name>A0A9Q0GVH4_9MAGN</name>
<dbReference type="InterPro" id="IPR015660">
    <property type="entry name" value="MASH1/Ascl1a-like"/>
</dbReference>
<accession>A0A9Q0GVH4</accession>
<dbReference type="FunFam" id="4.10.280.10:FF:000085">
    <property type="entry name" value="Transcription factor bHLH126"/>
    <property type="match status" value="1"/>
</dbReference>
<dbReference type="GO" id="GO:0000981">
    <property type="term" value="F:DNA-binding transcription factor activity, RNA polymerase II-specific"/>
    <property type="evidence" value="ECO:0007669"/>
    <property type="project" value="TreeGrafter"/>
</dbReference>
<dbReference type="GO" id="GO:0000977">
    <property type="term" value="F:RNA polymerase II transcription regulatory region sequence-specific DNA binding"/>
    <property type="evidence" value="ECO:0007669"/>
    <property type="project" value="TreeGrafter"/>
</dbReference>
<gene>
    <name evidence="8" type="ORF">NE237_011720</name>
</gene>
<keyword evidence="5" id="KW-0539">Nucleus</keyword>
<comment type="caution">
    <text evidence="8">The sequence shown here is derived from an EMBL/GenBank/DDBJ whole genome shotgun (WGS) entry which is preliminary data.</text>
</comment>
<keyword evidence="9" id="KW-1185">Reference proteome</keyword>
<dbReference type="PANTHER" id="PTHR13935:SF106">
    <property type="entry name" value="ACHAETE-SCUTE COMPLEX PROTEIN T5-RELATED"/>
    <property type="match status" value="1"/>
</dbReference>
<dbReference type="EMBL" id="JAMYWD010000011">
    <property type="protein sequence ID" value="KAJ4954937.1"/>
    <property type="molecule type" value="Genomic_DNA"/>
</dbReference>